<feature type="compositionally biased region" description="Polar residues" evidence="3">
    <location>
        <begin position="183"/>
        <end position="197"/>
    </location>
</feature>
<dbReference type="GO" id="GO:0030833">
    <property type="term" value="P:regulation of actin filament polymerization"/>
    <property type="evidence" value="ECO:0007669"/>
    <property type="project" value="TreeGrafter"/>
</dbReference>
<gene>
    <name evidence="6" type="ORF">QG37_06365</name>
</gene>
<dbReference type="VEuPathDB" id="FungiDB:CJJ07_001759"/>
<dbReference type="VEuPathDB" id="FungiDB:QG37_06365"/>
<dbReference type="GO" id="GO:0030864">
    <property type="term" value="C:cortical actin cytoskeleton"/>
    <property type="evidence" value="ECO:0007669"/>
    <property type="project" value="TreeGrafter"/>
</dbReference>
<feature type="domain" description="ADF-H" evidence="5">
    <location>
        <begin position="5"/>
        <end position="132"/>
    </location>
</feature>
<evidence type="ECO:0000313" key="7">
    <source>
        <dbReference type="Proteomes" id="UP000037122"/>
    </source>
</evidence>
<dbReference type="InterPro" id="IPR002108">
    <property type="entry name" value="ADF-H"/>
</dbReference>
<dbReference type="Gene3D" id="2.30.30.40">
    <property type="entry name" value="SH3 Domains"/>
    <property type="match status" value="2"/>
</dbReference>
<dbReference type="PROSITE" id="PS50002">
    <property type="entry name" value="SH3"/>
    <property type="match status" value="2"/>
</dbReference>
<dbReference type="GO" id="GO:0051015">
    <property type="term" value="F:actin filament binding"/>
    <property type="evidence" value="ECO:0007669"/>
    <property type="project" value="TreeGrafter"/>
</dbReference>
<protein>
    <submittedName>
        <fullName evidence="6">Actin-binding protein</fullName>
    </submittedName>
</protein>
<dbReference type="InterPro" id="IPR036028">
    <property type="entry name" value="SH3-like_dom_sf"/>
</dbReference>
<feature type="compositionally biased region" description="Basic and acidic residues" evidence="3">
    <location>
        <begin position="345"/>
        <end position="358"/>
    </location>
</feature>
<dbReference type="Pfam" id="PF00241">
    <property type="entry name" value="Cofilin_ADF"/>
    <property type="match status" value="1"/>
</dbReference>
<dbReference type="VEuPathDB" id="FungiDB:CJI97_001188"/>
<dbReference type="GO" id="GO:0030427">
    <property type="term" value="C:site of polarized growth"/>
    <property type="evidence" value="ECO:0007669"/>
    <property type="project" value="TreeGrafter"/>
</dbReference>
<dbReference type="SUPFAM" id="SSF50044">
    <property type="entry name" value="SH3-domain"/>
    <property type="match status" value="2"/>
</dbReference>
<dbReference type="VEuPathDB" id="FungiDB:CJJ09_003670"/>
<keyword evidence="1 2" id="KW-0728">SH3 domain</keyword>
<dbReference type="InterPro" id="IPR001452">
    <property type="entry name" value="SH3_domain"/>
</dbReference>
<evidence type="ECO:0000256" key="1">
    <source>
        <dbReference type="ARBA" id="ARBA00022443"/>
    </source>
</evidence>
<evidence type="ECO:0000256" key="2">
    <source>
        <dbReference type="PROSITE-ProRule" id="PRU00192"/>
    </source>
</evidence>
<dbReference type="InterPro" id="IPR029006">
    <property type="entry name" value="ADF-H/Gelsolin-like_dom_sf"/>
</dbReference>
<dbReference type="VEuPathDB" id="FungiDB:CJI96_0001226"/>
<organism evidence="6 7">
    <name type="scientific">Candidozyma auris</name>
    <name type="common">Yeast</name>
    <name type="synonym">Candida auris</name>
    <dbReference type="NCBI Taxonomy" id="498019"/>
    <lineage>
        <taxon>Eukaryota</taxon>
        <taxon>Fungi</taxon>
        <taxon>Dikarya</taxon>
        <taxon>Ascomycota</taxon>
        <taxon>Saccharomycotina</taxon>
        <taxon>Pichiomycetes</taxon>
        <taxon>Metschnikowiaceae</taxon>
        <taxon>Candidozyma</taxon>
    </lineage>
</organism>
<dbReference type="Pfam" id="PF00018">
    <property type="entry name" value="SH3_1"/>
    <property type="match status" value="2"/>
</dbReference>
<evidence type="ECO:0000259" key="5">
    <source>
        <dbReference type="PROSITE" id="PS51263"/>
    </source>
</evidence>
<feature type="region of interest" description="Disordered" evidence="3">
    <location>
        <begin position="239"/>
        <end position="270"/>
    </location>
</feature>
<feature type="compositionally biased region" description="Polar residues" evidence="3">
    <location>
        <begin position="259"/>
        <end position="268"/>
    </location>
</feature>
<dbReference type="GO" id="GO:0005884">
    <property type="term" value="C:actin filament"/>
    <property type="evidence" value="ECO:0007669"/>
    <property type="project" value="TreeGrafter"/>
</dbReference>
<reference evidence="7" key="1">
    <citation type="journal article" date="2015" name="BMC Genomics">
        <title>Draft genome of a commonly misdiagnosed multidrug resistant pathogen Candida auris.</title>
        <authorList>
            <person name="Chatterjee S."/>
            <person name="Alampalli S.V."/>
            <person name="Nageshan R.K."/>
            <person name="Chettiar S.T."/>
            <person name="Joshi S."/>
            <person name="Tatu U.S."/>
        </authorList>
    </citation>
    <scope>NUCLEOTIDE SEQUENCE [LARGE SCALE GENOMIC DNA]</scope>
    <source>
        <strain evidence="7">6684</strain>
    </source>
</reference>
<dbReference type="SUPFAM" id="SSF55753">
    <property type="entry name" value="Actin depolymerizing proteins"/>
    <property type="match status" value="1"/>
</dbReference>
<dbReference type="SMART" id="SM00326">
    <property type="entry name" value="SH3"/>
    <property type="match status" value="2"/>
</dbReference>
<feature type="domain" description="SH3" evidence="4">
    <location>
        <begin position="525"/>
        <end position="585"/>
    </location>
</feature>
<feature type="region of interest" description="Disordered" evidence="3">
    <location>
        <begin position="301"/>
        <end position="382"/>
    </location>
</feature>
<dbReference type="VEuPathDB" id="FungiDB:B9J08_001416"/>
<sequence length="585" mass="64115">MEKIDLSTNSRSIKEAYEKVVQGDKATYVVFSVNKNSTLEVSNVALGSLQDFIEEFSDGVIQFGLAKVTVPGSDVSKNLLVGWCPDNAPAKLRLSFAANFADVSKTLNGYHVQITARDLDDLNLDEFVSRIAAAAGARYTARAIENDFKSDFKKQIPLTSSSGKDDSRPFIPKSTGKPVFHVPSNQSSKVRPSNSPNKEVEDDGWNGEKELEIRDFEKQPLELTPSAYKPTKVNIEELRKQKSDTVSSKSKLDVKSSTPVQAKVTSSDADNEHALVDGRLTSLPKPKVAVSVASRYTAAAKESSNATFGSKPMGSPLPKRADKVISGMSRDFGSTGGKTPAQLWAEKKGMYKDVRSGRDSTSGEESGIAGLEDDSIQKHDSAVSIDDISSKLDQTFQKATGADSLEEDLPVGARGIKEDDSTNAVHSSQPPRLPSRISPADATEEKKLIMAKASFDYDKDEDNEVDFKEDDVIVDIEFVDEEWWSGTNERTGELGLFPASYVTIINDGEMEKIGKVSSDEDTSSKTAKEAVAEFSYERDEDNEIEFEEGERIIDIEFVDDNWWSGKRAKTGEVGLFPANYVKLQN</sequence>
<name>A0A0L0NSL6_CANAR</name>
<dbReference type="AlphaFoldDB" id="A0A0L0NSL6"/>
<dbReference type="Gene3D" id="3.40.20.10">
    <property type="entry name" value="Severin"/>
    <property type="match status" value="1"/>
</dbReference>
<feature type="region of interest" description="Disordered" evidence="3">
    <location>
        <begin position="399"/>
        <end position="438"/>
    </location>
</feature>
<evidence type="ECO:0000256" key="3">
    <source>
        <dbReference type="SAM" id="MobiDB-lite"/>
    </source>
</evidence>
<comment type="caution">
    <text evidence="6">The sequence shown here is derived from an EMBL/GenBank/DDBJ whole genome shotgun (WGS) entry which is preliminary data.</text>
</comment>
<proteinExistence type="predicted"/>
<dbReference type="PANTHER" id="PTHR10829:SF25">
    <property type="entry name" value="DREBRIN-LIKE PROTEIN"/>
    <property type="match status" value="1"/>
</dbReference>
<dbReference type="PANTHER" id="PTHR10829">
    <property type="entry name" value="CORTACTIN AND DREBRIN"/>
    <property type="match status" value="1"/>
</dbReference>
<feature type="region of interest" description="Disordered" evidence="3">
    <location>
        <begin position="156"/>
        <end position="208"/>
    </location>
</feature>
<accession>A0A0L0NSL6</accession>
<dbReference type="EMBL" id="LGST01000043">
    <property type="protein sequence ID" value="KND97156.1"/>
    <property type="molecule type" value="Genomic_DNA"/>
</dbReference>
<dbReference type="SMART" id="SM00102">
    <property type="entry name" value="ADF"/>
    <property type="match status" value="1"/>
</dbReference>
<dbReference type="PROSITE" id="PS51263">
    <property type="entry name" value="ADF_H"/>
    <property type="match status" value="1"/>
</dbReference>
<evidence type="ECO:0000259" key="4">
    <source>
        <dbReference type="PROSITE" id="PS50002"/>
    </source>
</evidence>
<dbReference type="PRINTS" id="PR00452">
    <property type="entry name" value="SH3DOMAIN"/>
</dbReference>
<feature type="domain" description="SH3" evidence="4">
    <location>
        <begin position="446"/>
        <end position="507"/>
    </location>
</feature>
<dbReference type="Proteomes" id="UP000037122">
    <property type="component" value="Unassembled WGS sequence"/>
</dbReference>
<evidence type="ECO:0000313" key="6">
    <source>
        <dbReference type="EMBL" id="KND97156.1"/>
    </source>
</evidence>
<dbReference type="CDD" id="cd11281">
    <property type="entry name" value="ADF_drebrin_like"/>
    <property type="match status" value="1"/>
</dbReference>